<reference evidence="10" key="1">
    <citation type="journal article" date="2019" name="Int. J. Syst. Evol. Microbiol.">
        <title>The Global Catalogue of Microorganisms (GCM) 10K type strain sequencing project: providing services to taxonomists for standard genome sequencing and annotation.</title>
        <authorList>
            <consortium name="The Broad Institute Genomics Platform"/>
            <consortium name="The Broad Institute Genome Sequencing Center for Infectious Disease"/>
            <person name="Wu L."/>
            <person name="Ma J."/>
        </authorList>
    </citation>
    <scope>NUCLEOTIDE SEQUENCE [LARGE SCALE GENOMIC DNA]</scope>
    <source>
        <strain evidence="10">JCM 16949</strain>
    </source>
</reference>
<dbReference type="PANTHER" id="PTHR34583:SF2">
    <property type="entry name" value="ANTIPORTER SUBUNIT MNHC2-RELATED"/>
    <property type="match status" value="1"/>
</dbReference>
<comment type="caution">
    <text evidence="9">The sequence shown here is derived from an EMBL/GenBank/DDBJ whole genome shotgun (WGS) entry which is preliminary data.</text>
</comment>
<evidence type="ECO:0000256" key="5">
    <source>
        <dbReference type="ARBA" id="ARBA00022989"/>
    </source>
</evidence>
<evidence type="ECO:0000313" key="9">
    <source>
        <dbReference type="EMBL" id="GAA3749964.1"/>
    </source>
</evidence>
<evidence type="ECO:0000256" key="1">
    <source>
        <dbReference type="ARBA" id="ARBA00004651"/>
    </source>
</evidence>
<evidence type="ECO:0000256" key="2">
    <source>
        <dbReference type="ARBA" id="ARBA00010388"/>
    </source>
</evidence>
<proteinExistence type="inferred from homology"/>
<evidence type="ECO:0000256" key="6">
    <source>
        <dbReference type="ARBA" id="ARBA00023136"/>
    </source>
</evidence>
<name>A0ABP7FYJ0_9MICO</name>
<evidence type="ECO:0008006" key="11">
    <source>
        <dbReference type="Google" id="ProtNLM"/>
    </source>
</evidence>
<feature type="transmembrane region" description="Helical" evidence="8">
    <location>
        <begin position="70"/>
        <end position="92"/>
    </location>
</feature>
<protein>
    <recommendedName>
        <fullName evidence="11">Na(+)/H(+) antiporter subunit C</fullName>
    </recommendedName>
</protein>
<dbReference type="NCBIfam" id="NF005929">
    <property type="entry name" value="PRK07946.1"/>
    <property type="match status" value="1"/>
</dbReference>
<organism evidence="9 10">
    <name type="scientific">Leifsonella bigeumensis</name>
    <dbReference type="NCBI Taxonomy" id="433643"/>
    <lineage>
        <taxon>Bacteria</taxon>
        <taxon>Bacillati</taxon>
        <taxon>Actinomycetota</taxon>
        <taxon>Actinomycetes</taxon>
        <taxon>Micrococcales</taxon>
        <taxon>Microbacteriaceae</taxon>
        <taxon>Leifsonella</taxon>
    </lineage>
</organism>
<keyword evidence="5 8" id="KW-1133">Transmembrane helix</keyword>
<dbReference type="Proteomes" id="UP001501004">
    <property type="component" value="Unassembled WGS sequence"/>
</dbReference>
<evidence type="ECO:0000256" key="7">
    <source>
        <dbReference type="SAM" id="MobiDB-lite"/>
    </source>
</evidence>
<feature type="region of interest" description="Disordered" evidence="7">
    <location>
        <begin position="172"/>
        <end position="202"/>
    </location>
</feature>
<keyword evidence="10" id="KW-1185">Reference proteome</keyword>
<keyword evidence="3" id="KW-1003">Cell membrane</keyword>
<evidence type="ECO:0000256" key="4">
    <source>
        <dbReference type="ARBA" id="ARBA00022692"/>
    </source>
</evidence>
<dbReference type="Pfam" id="PF00420">
    <property type="entry name" value="Oxidored_q2"/>
    <property type="match status" value="1"/>
</dbReference>
<feature type="compositionally biased region" description="Basic and acidic residues" evidence="7">
    <location>
        <begin position="183"/>
        <end position="202"/>
    </location>
</feature>
<sequence>MSVSLVLVAVMAVLYAGGVYLLLERSMTRVLLGFLLVGNATNLLILVVSGRAGAAPFHGETEPLADPLPQAFVLTSIVITFGVSAFLMALIYRSWRLAHADVVEDDTEDVAVGRRDVSVAAEPELASDDTEFGTRATAAVSTAVDLEELERAEEVARLEELRRLDELRRLEEESLEGADSADSGDRGGKGAEGRGDEGGGLP</sequence>
<accession>A0ABP7FYJ0</accession>
<evidence type="ECO:0000313" key="10">
    <source>
        <dbReference type="Proteomes" id="UP001501004"/>
    </source>
</evidence>
<feature type="transmembrane region" description="Helical" evidence="8">
    <location>
        <begin position="30"/>
        <end position="50"/>
    </location>
</feature>
<gene>
    <name evidence="9" type="ORF">GCM10022239_26600</name>
</gene>
<evidence type="ECO:0000256" key="3">
    <source>
        <dbReference type="ARBA" id="ARBA00022475"/>
    </source>
</evidence>
<dbReference type="EMBL" id="BAABAE010000005">
    <property type="protein sequence ID" value="GAA3749964.1"/>
    <property type="molecule type" value="Genomic_DNA"/>
</dbReference>
<comment type="subcellular location">
    <subcellularLocation>
        <location evidence="1">Cell membrane</location>
        <topology evidence="1">Multi-pass membrane protein</topology>
    </subcellularLocation>
</comment>
<keyword evidence="6 8" id="KW-0472">Membrane</keyword>
<comment type="similarity">
    <text evidence="2">Belongs to the CPA3 antiporters (TC 2.A.63) subunit C family.</text>
</comment>
<feature type="transmembrane region" description="Helical" evidence="8">
    <location>
        <begin position="6"/>
        <end position="23"/>
    </location>
</feature>
<dbReference type="Gene3D" id="1.10.287.3510">
    <property type="match status" value="1"/>
</dbReference>
<dbReference type="InterPro" id="IPR039428">
    <property type="entry name" value="NUOK/Mnh_C1-like"/>
</dbReference>
<evidence type="ECO:0000256" key="8">
    <source>
        <dbReference type="SAM" id="Phobius"/>
    </source>
</evidence>
<keyword evidence="4 8" id="KW-0812">Transmembrane</keyword>
<dbReference type="RefSeq" id="WP_344757604.1">
    <property type="nucleotide sequence ID" value="NZ_BAABAE010000005.1"/>
</dbReference>
<dbReference type="PANTHER" id="PTHR34583">
    <property type="entry name" value="ANTIPORTER SUBUNIT MNHC2-RELATED"/>
    <property type="match status" value="1"/>
</dbReference>
<dbReference type="InterPro" id="IPR050601">
    <property type="entry name" value="CPA3_antiporter_subunitC"/>
</dbReference>